<gene>
    <name evidence="1" type="ORF">E5331_19910</name>
</gene>
<name>A0AC61RGW4_9BACT</name>
<evidence type="ECO:0000313" key="1">
    <source>
        <dbReference type="EMBL" id="TGY75487.1"/>
    </source>
</evidence>
<sequence>MWYAGIKELIQNQNLIVDKICKGEYHHRHGLSVIDLDADVNFVQGVRGAGKTTAIVRKLKDSGKRFAYIDVSESVQNGLDRIPASAIIEILTGVYGQFDVVIIDEVVKYPSWEILIGSFRELGIKVVAINSGEIPENCLNAKTTDMFTLSFSEYCIWHGIDYDSQSPVSRGIAAAAFEDFLKRGGFPADQSRKYHRRSTDPVISKIMERDMPNDLRAAKIPEIKRLACNLVRDTPMSMDYKESLHHYEVASVNTLRKYVESIKRTCLLVRLARLSLFDKVRNYREKLYAADVSLVSAENIVARVETAVYIQLLRAAQRHGYFVHYYSSRELACSFAVCKDMRMRVLIQIMPEEESEAMLKEKIAGMVSLSRETGCKRMFILSDGQSSVINTKGMEVTMVPVYEFLLDKYHLL</sequence>
<keyword evidence="1" id="KW-0547">Nucleotide-binding</keyword>
<reference evidence="1" key="1">
    <citation type="submission" date="2019-04" db="EMBL/GenBank/DDBJ databases">
        <title>Microbes associate with the intestines of laboratory mice.</title>
        <authorList>
            <person name="Navarre W."/>
            <person name="Wong E."/>
            <person name="Huang K."/>
            <person name="Tropini C."/>
            <person name="Ng K."/>
            <person name="Yu B."/>
        </authorList>
    </citation>
    <scope>NUCLEOTIDE SEQUENCE</scope>
    <source>
        <strain evidence="1">NM04_E33</strain>
    </source>
</reference>
<accession>A0AC61RGW4</accession>
<protein>
    <submittedName>
        <fullName evidence="1">ATP-binding protein</fullName>
    </submittedName>
</protein>
<evidence type="ECO:0000313" key="2">
    <source>
        <dbReference type="Proteomes" id="UP000306319"/>
    </source>
</evidence>
<organism evidence="1 2">
    <name type="scientific">Lepagella muris</name>
    <dbReference type="NCBI Taxonomy" id="3032870"/>
    <lineage>
        <taxon>Bacteria</taxon>
        <taxon>Pseudomonadati</taxon>
        <taxon>Bacteroidota</taxon>
        <taxon>Bacteroidia</taxon>
        <taxon>Bacteroidales</taxon>
        <taxon>Muribaculaceae</taxon>
        <taxon>Lepagella</taxon>
    </lineage>
</organism>
<dbReference type="Proteomes" id="UP000306319">
    <property type="component" value="Unassembled WGS sequence"/>
</dbReference>
<keyword evidence="1" id="KW-0067">ATP-binding</keyword>
<comment type="caution">
    <text evidence="1">The sequence shown here is derived from an EMBL/GenBank/DDBJ whole genome shotgun (WGS) entry which is preliminary data.</text>
</comment>
<proteinExistence type="predicted"/>
<dbReference type="EMBL" id="SRYB01000061">
    <property type="protein sequence ID" value="TGY75487.1"/>
    <property type="molecule type" value="Genomic_DNA"/>
</dbReference>
<keyword evidence="2" id="KW-1185">Reference proteome</keyword>